<protein>
    <submittedName>
        <fullName evidence="2">Uncharacterized protein</fullName>
    </submittedName>
</protein>
<gene>
    <name evidence="2" type="ORF">MEUPH1_LOCUS528</name>
</gene>
<name>A0AAV0VJ25_9HEMI</name>
<feature type="transmembrane region" description="Helical" evidence="1">
    <location>
        <begin position="60"/>
        <end position="82"/>
    </location>
</feature>
<feature type="transmembrane region" description="Helical" evidence="1">
    <location>
        <begin position="20"/>
        <end position="40"/>
    </location>
</feature>
<dbReference type="AlphaFoldDB" id="A0AAV0VJ25"/>
<dbReference type="PANTHER" id="PTHR34609:SF17">
    <property type="entry name" value="GEO08273P1-RELATED"/>
    <property type="match status" value="1"/>
</dbReference>
<comment type="caution">
    <text evidence="2">The sequence shown here is derived from an EMBL/GenBank/DDBJ whole genome shotgun (WGS) entry which is preliminary data.</text>
</comment>
<keyword evidence="1" id="KW-1133">Transmembrane helix</keyword>
<dbReference type="PANTHER" id="PTHR34609">
    <property type="entry name" value="GEO08273P1-RELATED"/>
    <property type="match status" value="1"/>
</dbReference>
<dbReference type="EMBL" id="CARXXK010000001">
    <property type="protein sequence ID" value="CAI6343237.1"/>
    <property type="molecule type" value="Genomic_DNA"/>
</dbReference>
<proteinExistence type="predicted"/>
<evidence type="ECO:0000256" key="1">
    <source>
        <dbReference type="SAM" id="Phobius"/>
    </source>
</evidence>
<feature type="transmembrane region" description="Helical" evidence="1">
    <location>
        <begin position="88"/>
        <end position="111"/>
    </location>
</feature>
<evidence type="ECO:0000313" key="3">
    <source>
        <dbReference type="Proteomes" id="UP001160148"/>
    </source>
</evidence>
<dbReference type="InterPro" id="IPR053077">
    <property type="entry name" value="MARVEL_domain_protein_3"/>
</dbReference>
<dbReference type="Pfam" id="PF15860">
    <property type="entry name" value="DUF4728"/>
    <property type="match status" value="1"/>
</dbReference>
<evidence type="ECO:0000313" key="2">
    <source>
        <dbReference type="EMBL" id="CAI6343237.1"/>
    </source>
</evidence>
<dbReference type="InterPro" id="IPR031720">
    <property type="entry name" value="DUF4728"/>
</dbReference>
<reference evidence="2 3" key="1">
    <citation type="submission" date="2023-01" db="EMBL/GenBank/DDBJ databases">
        <authorList>
            <person name="Whitehead M."/>
        </authorList>
    </citation>
    <scope>NUCLEOTIDE SEQUENCE [LARGE SCALE GENOMIC DNA]</scope>
</reference>
<organism evidence="2 3">
    <name type="scientific">Macrosiphum euphorbiae</name>
    <name type="common">potato aphid</name>
    <dbReference type="NCBI Taxonomy" id="13131"/>
    <lineage>
        <taxon>Eukaryota</taxon>
        <taxon>Metazoa</taxon>
        <taxon>Ecdysozoa</taxon>
        <taxon>Arthropoda</taxon>
        <taxon>Hexapoda</taxon>
        <taxon>Insecta</taxon>
        <taxon>Pterygota</taxon>
        <taxon>Neoptera</taxon>
        <taxon>Paraneoptera</taxon>
        <taxon>Hemiptera</taxon>
        <taxon>Sternorrhyncha</taxon>
        <taxon>Aphidomorpha</taxon>
        <taxon>Aphidoidea</taxon>
        <taxon>Aphididae</taxon>
        <taxon>Macrosiphini</taxon>
        <taxon>Macrosiphum</taxon>
    </lineage>
</organism>
<sequence>MGRKFPLTTSFLGFPLKTGAIISGVYGIVIAIVTLLIILINDIRIQTIVIDFLPKAVVQIIVAINLLMTVLISVLLLVGIFMRKKILMLPWIVLTIMLCIGLVISVIYTSIDFLIHKFYFTSFGVLVVGLLCVGIYVYMWWVTYSYYQKIKEEDNRTPYTRTPYYG</sequence>
<feature type="transmembrane region" description="Helical" evidence="1">
    <location>
        <begin position="118"/>
        <end position="141"/>
    </location>
</feature>
<keyword evidence="1" id="KW-0812">Transmembrane</keyword>
<dbReference type="Proteomes" id="UP001160148">
    <property type="component" value="Unassembled WGS sequence"/>
</dbReference>
<accession>A0AAV0VJ25</accession>
<keyword evidence="1" id="KW-0472">Membrane</keyword>
<keyword evidence="3" id="KW-1185">Reference proteome</keyword>